<organism evidence="2 3">
    <name type="scientific">Paspalum notatum var. saurae</name>
    <dbReference type="NCBI Taxonomy" id="547442"/>
    <lineage>
        <taxon>Eukaryota</taxon>
        <taxon>Viridiplantae</taxon>
        <taxon>Streptophyta</taxon>
        <taxon>Embryophyta</taxon>
        <taxon>Tracheophyta</taxon>
        <taxon>Spermatophyta</taxon>
        <taxon>Magnoliopsida</taxon>
        <taxon>Liliopsida</taxon>
        <taxon>Poales</taxon>
        <taxon>Poaceae</taxon>
        <taxon>PACMAD clade</taxon>
        <taxon>Panicoideae</taxon>
        <taxon>Andropogonodae</taxon>
        <taxon>Paspaleae</taxon>
        <taxon>Paspalinae</taxon>
        <taxon>Paspalum</taxon>
    </lineage>
</organism>
<accession>A0AAQ3UM97</accession>
<proteinExistence type="predicted"/>
<name>A0AAQ3UM97_PASNO</name>
<keyword evidence="1" id="KW-1133">Transmembrane helix</keyword>
<gene>
    <name evidence="2" type="ORF">U9M48_038646</name>
</gene>
<keyword evidence="1" id="KW-0812">Transmembrane</keyword>
<dbReference type="Proteomes" id="UP001341281">
    <property type="component" value="Chromosome 09"/>
</dbReference>
<evidence type="ECO:0000313" key="2">
    <source>
        <dbReference type="EMBL" id="WVZ92597.1"/>
    </source>
</evidence>
<evidence type="ECO:0000256" key="1">
    <source>
        <dbReference type="SAM" id="Phobius"/>
    </source>
</evidence>
<dbReference type="EMBL" id="CP144753">
    <property type="protein sequence ID" value="WVZ92597.1"/>
    <property type="molecule type" value="Genomic_DNA"/>
</dbReference>
<feature type="transmembrane region" description="Helical" evidence="1">
    <location>
        <begin position="86"/>
        <end position="107"/>
    </location>
</feature>
<sequence>MQPAGDRRTAESAILLGVVNGLVSPPYLRHGCGRFDGGGAGHTCCQLASFVAAVLGVALLVVDMALSRAAVLGSPVWPPVLRWTVWLAKVLTAGTFQLGVNGLYFCLKTLLVLA</sequence>
<protein>
    <submittedName>
        <fullName evidence="2">Uncharacterized protein</fullName>
    </submittedName>
</protein>
<evidence type="ECO:0000313" key="3">
    <source>
        <dbReference type="Proteomes" id="UP001341281"/>
    </source>
</evidence>
<keyword evidence="1" id="KW-0472">Membrane</keyword>
<feature type="transmembrane region" description="Helical" evidence="1">
    <location>
        <begin position="47"/>
        <end position="66"/>
    </location>
</feature>
<keyword evidence="3" id="KW-1185">Reference proteome</keyword>
<reference evidence="2 3" key="1">
    <citation type="submission" date="2024-02" db="EMBL/GenBank/DDBJ databases">
        <title>High-quality chromosome-scale genome assembly of Pensacola bahiagrass (Paspalum notatum Flugge var. saurae).</title>
        <authorList>
            <person name="Vega J.M."/>
            <person name="Podio M."/>
            <person name="Orjuela J."/>
            <person name="Siena L.A."/>
            <person name="Pessino S.C."/>
            <person name="Combes M.C."/>
            <person name="Mariac C."/>
            <person name="Albertini E."/>
            <person name="Pupilli F."/>
            <person name="Ortiz J.P.A."/>
            <person name="Leblanc O."/>
        </authorList>
    </citation>
    <scope>NUCLEOTIDE SEQUENCE [LARGE SCALE GENOMIC DNA]</scope>
    <source>
        <strain evidence="2">R1</strain>
        <tissue evidence="2">Leaf</tissue>
    </source>
</reference>
<dbReference type="AlphaFoldDB" id="A0AAQ3UM97"/>